<dbReference type="AlphaFoldDB" id="A0A2R4BQM8"/>
<dbReference type="EMBL" id="CP028339">
    <property type="protein sequence ID" value="AVR89645.1"/>
    <property type="molecule type" value="Genomic_DNA"/>
</dbReference>
<dbReference type="RefSeq" id="WP_107221721.1">
    <property type="nucleotide sequence ID" value="NZ_CP028339.1"/>
</dbReference>
<evidence type="ECO:0000256" key="1">
    <source>
        <dbReference type="ARBA" id="ARBA00023125"/>
    </source>
</evidence>
<sequence length="144" mass="14777">MGRSAGDPIEVLLVDDQPAILAGVGALIGSEAPFLHLAGSAGCGRDALELALHLQPDIIVLDVELGGEDGLALIPRLRACCHAVIVLFSTLTGAERRLRALPPDIAAFFVSKGGEGQELIDAIRCAAARADGKGRGADSGVFRA</sequence>
<protein>
    <submittedName>
        <fullName evidence="4">Response regulator</fullName>
    </submittedName>
</protein>
<dbReference type="InterPro" id="IPR039420">
    <property type="entry name" value="WalR-like"/>
</dbReference>
<dbReference type="InterPro" id="IPR011006">
    <property type="entry name" value="CheY-like_superfamily"/>
</dbReference>
<dbReference type="KEGG" id="tak:Tharo_2763"/>
<evidence type="ECO:0000313" key="4">
    <source>
        <dbReference type="EMBL" id="AVR89645.1"/>
    </source>
</evidence>
<evidence type="ECO:0000259" key="3">
    <source>
        <dbReference type="PROSITE" id="PS50110"/>
    </source>
</evidence>
<evidence type="ECO:0000256" key="2">
    <source>
        <dbReference type="PROSITE-ProRule" id="PRU00169"/>
    </source>
</evidence>
<name>A0A2R4BQM8_THAAR</name>
<dbReference type="SMART" id="SM00448">
    <property type="entry name" value="REC"/>
    <property type="match status" value="1"/>
</dbReference>
<dbReference type="SUPFAM" id="SSF52172">
    <property type="entry name" value="CheY-like"/>
    <property type="match status" value="1"/>
</dbReference>
<dbReference type="GO" id="GO:0003677">
    <property type="term" value="F:DNA binding"/>
    <property type="evidence" value="ECO:0007669"/>
    <property type="project" value="UniProtKB-KW"/>
</dbReference>
<dbReference type="OrthoDB" id="8585266at2"/>
<organism evidence="4 5">
    <name type="scientific">Thauera aromatica K172</name>
    <dbReference type="NCBI Taxonomy" id="44139"/>
    <lineage>
        <taxon>Bacteria</taxon>
        <taxon>Pseudomonadati</taxon>
        <taxon>Pseudomonadota</taxon>
        <taxon>Betaproteobacteria</taxon>
        <taxon>Rhodocyclales</taxon>
        <taxon>Zoogloeaceae</taxon>
        <taxon>Thauera</taxon>
    </lineage>
</organism>
<reference evidence="4 5" key="1">
    <citation type="submission" date="2018-03" db="EMBL/GenBank/DDBJ databases">
        <title>Complete genome sequence of Thauera aromatica, a model organism for studying aromatic compound degradation under denitrifying conditions.</title>
        <authorList>
            <person name="Lo H.-Y."/>
            <person name="Goris T."/>
            <person name="Boll M."/>
            <person name="Mueller J.A."/>
        </authorList>
    </citation>
    <scope>NUCLEOTIDE SEQUENCE [LARGE SCALE GENOMIC DNA]</scope>
    <source>
        <strain evidence="4 5">K172</strain>
    </source>
</reference>
<dbReference type="GO" id="GO:0000160">
    <property type="term" value="P:phosphorelay signal transduction system"/>
    <property type="evidence" value="ECO:0007669"/>
    <property type="project" value="InterPro"/>
</dbReference>
<keyword evidence="1" id="KW-0238">DNA-binding</keyword>
<gene>
    <name evidence="4" type="ORF">Tharo_2763</name>
</gene>
<proteinExistence type="predicted"/>
<keyword evidence="5" id="KW-1185">Reference proteome</keyword>
<feature type="modified residue" description="4-aspartylphosphate" evidence="2">
    <location>
        <position position="62"/>
    </location>
</feature>
<feature type="domain" description="Response regulatory" evidence="3">
    <location>
        <begin position="10"/>
        <end position="127"/>
    </location>
</feature>
<dbReference type="Gene3D" id="3.40.50.2300">
    <property type="match status" value="1"/>
</dbReference>
<accession>A0A2R4BQM8</accession>
<dbReference type="CDD" id="cd17535">
    <property type="entry name" value="REC_NarL-like"/>
    <property type="match status" value="1"/>
</dbReference>
<dbReference type="PROSITE" id="PS50110">
    <property type="entry name" value="RESPONSE_REGULATORY"/>
    <property type="match status" value="1"/>
</dbReference>
<evidence type="ECO:0000313" key="5">
    <source>
        <dbReference type="Proteomes" id="UP000241885"/>
    </source>
</evidence>
<dbReference type="InterPro" id="IPR001789">
    <property type="entry name" value="Sig_transdc_resp-reg_receiver"/>
</dbReference>
<dbReference type="InterPro" id="IPR058245">
    <property type="entry name" value="NreC/VraR/RcsB-like_REC"/>
</dbReference>
<dbReference type="Pfam" id="PF00072">
    <property type="entry name" value="Response_reg"/>
    <property type="match status" value="1"/>
</dbReference>
<keyword evidence="2" id="KW-0597">Phosphoprotein</keyword>
<dbReference type="PANTHER" id="PTHR43214">
    <property type="entry name" value="TWO-COMPONENT RESPONSE REGULATOR"/>
    <property type="match status" value="1"/>
</dbReference>
<dbReference type="Proteomes" id="UP000241885">
    <property type="component" value="Chromosome"/>
</dbReference>